<keyword evidence="2" id="KW-0238">DNA-binding</keyword>
<evidence type="ECO:0000256" key="3">
    <source>
        <dbReference type="ARBA" id="ARBA00023172"/>
    </source>
</evidence>
<organism evidence="8 9">
    <name type="scientific">Paenibacillus sophorae</name>
    <dbReference type="NCBI Taxonomy" id="1333845"/>
    <lineage>
        <taxon>Bacteria</taxon>
        <taxon>Bacillati</taxon>
        <taxon>Bacillota</taxon>
        <taxon>Bacilli</taxon>
        <taxon>Bacillales</taxon>
        <taxon>Paenibacillaceae</taxon>
        <taxon>Paenibacillus</taxon>
    </lineage>
</organism>
<dbReference type="PROSITE" id="PS51736">
    <property type="entry name" value="RECOMBINASES_3"/>
    <property type="match status" value="1"/>
</dbReference>
<protein>
    <submittedName>
        <fullName evidence="7">Recombinase family protein</fullName>
    </submittedName>
    <submittedName>
        <fullName evidence="8">Site-specific DNA recombinase</fullName>
    </submittedName>
</protein>
<evidence type="ECO:0000256" key="4">
    <source>
        <dbReference type="PIRSR" id="PIRSR606118-50"/>
    </source>
</evidence>
<evidence type="ECO:0000313" key="7">
    <source>
        <dbReference type="EMBL" id="QWU16988.1"/>
    </source>
</evidence>
<dbReference type="InterPro" id="IPR036162">
    <property type="entry name" value="Resolvase-like_N_sf"/>
</dbReference>
<keyword evidence="3" id="KW-0233">DNA recombination</keyword>
<evidence type="ECO:0000256" key="1">
    <source>
        <dbReference type="ARBA" id="ARBA00022908"/>
    </source>
</evidence>
<gene>
    <name evidence="7" type="ORF">KP014_07270</name>
    <name evidence="8" type="ORF">SAMN04487895_11093</name>
</gene>
<keyword evidence="10" id="KW-1185">Reference proteome</keyword>
<keyword evidence="1" id="KW-0229">DNA integration</keyword>
<accession>A0A1H8RTK7</accession>
<dbReference type="InterPro" id="IPR050639">
    <property type="entry name" value="SSR_resolvase"/>
</dbReference>
<dbReference type="GO" id="GO:0015074">
    <property type="term" value="P:DNA integration"/>
    <property type="evidence" value="ECO:0007669"/>
    <property type="project" value="UniProtKB-KW"/>
</dbReference>
<evidence type="ECO:0000313" key="9">
    <source>
        <dbReference type="Proteomes" id="UP000198809"/>
    </source>
</evidence>
<dbReference type="InterPro" id="IPR006118">
    <property type="entry name" value="Recombinase_CS"/>
</dbReference>
<sequence>MNKTFAYIRVSSKDQNEARQLEAMEALGINERDVYIDKQSGKDFNRPKYQALKATLRQGDTLYIKELDRLGRNADEIKSEWQEITQEIGAYIVVIDMPVLDTRPRDNGMGEMEKLISNIVLELLSYMAQKERDSIRIRQAEGIAAAKKEGKRFGRPRQGITENFIKAYEQWKVQGEISAVRAMEWAGMTKDTFYRRVKEYEAQINVYTQEGSDNV</sequence>
<evidence type="ECO:0000256" key="2">
    <source>
        <dbReference type="ARBA" id="ARBA00023125"/>
    </source>
</evidence>
<dbReference type="InterPro" id="IPR006119">
    <property type="entry name" value="Resolv_N"/>
</dbReference>
<dbReference type="GO" id="GO:0000150">
    <property type="term" value="F:DNA strand exchange activity"/>
    <property type="evidence" value="ECO:0007669"/>
    <property type="project" value="InterPro"/>
</dbReference>
<reference evidence="7 10" key="2">
    <citation type="submission" date="2021-06" db="EMBL/GenBank/DDBJ databases">
        <title>Whole genome sequence of Paenibacillus sophorae DSM23020 for comparative genomics.</title>
        <authorList>
            <person name="Kim M.-J."/>
            <person name="Lee G."/>
            <person name="Shin J.-H."/>
        </authorList>
    </citation>
    <scope>NUCLEOTIDE SEQUENCE [LARGE SCALE GENOMIC DNA]</scope>
    <source>
        <strain evidence="7 10">DSM 23020</strain>
    </source>
</reference>
<name>A0A1H8RTK7_9BACL</name>
<dbReference type="CDD" id="cd03768">
    <property type="entry name" value="SR_ResInv"/>
    <property type="match status" value="1"/>
</dbReference>
<feature type="domain" description="Resolvase/invertase-type recombinase catalytic" evidence="6">
    <location>
        <begin position="3"/>
        <end position="150"/>
    </location>
</feature>
<dbReference type="Pfam" id="PF00239">
    <property type="entry name" value="Resolvase"/>
    <property type="match status" value="1"/>
</dbReference>
<dbReference type="OrthoDB" id="9797501at2"/>
<evidence type="ECO:0000256" key="5">
    <source>
        <dbReference type="PROSITE-ProRule" id="PRU10137"/>
    </source>
</evidence>
<dbReference type="PROSITE" id="PS00397">
    <property type="entry name" value="RECOMBINASES_1"/>
    <property type="match status" value="1"/>
</dbReference>
<dbReference type="STRING" id="1333845.SAMN04487895_11093"/>
<evidence type="ECO:0000313" key="8">
    <source>
        <dbReference type="EMBL" id="SEO69627.1"/>
    </source>
</evidence>
<reference evidence="8 9" key="1">
    <citation type="submission" date="2016-10" db="EMBL/GenBank/DDBJ databases">
        <authorList>
            <person name="de Groot N.N."/>
        </authorList>
    </citation>
    <scope>NUCLEOTIDE SEQUENCE [LARGE SCALE GENOMIC DNA]</scope>
    <source>
        <strain evidence="8 9">CGMCC 1.10238</strain>
    </source>
</reference>
<proteinExistence type="predicted"/>
<dbReference type="SMART" id="SM00857">
    <property type="entry name" value="Resolvase"/>
    <property type="match status" value="1"/>
</dbReference>
<dbReference type="PANTHER" id="PTHR30461">
    <property type="entry name" value="DNA-INVERTASE FROM LAMBDOID PROPHAGE"/>
    <property type="match status" value="1"/>
</dbReference>
<dbReference type="AlphaFoldDB" id="A0A1H8RTK7"/>
<dbReference type="SUPFAM" id="SSF53041">
    <property type="entry name" value="Resolvase-like"/>
    <property type="match status" value="1"/>
</dbReference>
<dbReference type="EMBL" id="FODH01000010">
    <property type="protein sequence ID" value="SEO69627.1"/>
    <property type="molecule type" value="Genomic_DNA"/>
</dbReference>
<dbReference type="GO" id="GO:0003677">
    <property type="term" value="F:DNA binding"/>
    <property type="evidence" value="ECO:0007669"/>
    <property type="project" value="UniProtKB-KW"/>
</dbReference>
<dbReference type="PANTHER" id="PTHR30461:SF25">
    <property type="entry name" value="RESOLVASE-RELATED"/>
    <property type="match status" value="1"/>
</dbReference>
<evidence type="ECO:0000259" key="6">
    <source>
        <dbReference type="PROSITE" id="PS51736"/>
    </source>
</evidence>
<feature type="active site" description="O-(5'-phospho-DNA)-serine intermediate" evidence="4 5">
    <location>
        <position position="11"/>
    </location>
</feature>
<dbReference type="Gene3D" id="3.40.50.1390">
    <property type="entry name" value="Resolvase, N-terminal catalytic domain"/>
    <property type="match status" value="1"/>
</dbReference>
<dbReference type="Proteomes" id="UP000198809">
    <property type="component" value="Unassembled WGS sequence"/>
</dbReference>
<dbReference type="Proteomes" id="UP000683429">
    <property type="component" value="Chromosome"/>
</dbReference>
<dbReference type="RefSeq" id="WP_036589778.1">
    <property type="nucleotide sequence ID" value="NZ_CP076607.1"/>
</dbReference>
<evidence type="ECO:0000313" key="10">
    <source>
        <dbReference type="Proteomes" id="UP000683429"/>
    </source>
</evidence>
<dbReference type="EMBL" id="CP076607">
    <property type="protein sequence ID" value="QWU16988.1"/>
    <property type="molecule type" value="Genomic_DNA"/>
</dbReference>